<dbReference type="InterPro" id="IPR010982">
    <property type="entry name" value="Lambda_DNA-bd_dom_sf"/>
</dbReference>
<protein>
    <submittedName>
        <fullName evidence="5">Substrate-binding domain-containing protein</fullName>
    </submittedName>
</protein>
<gene>
    <name evidence="5" type="ORF">H9777_09790</name>
</gene>
<evidence type="ECO:0000256" key="2">
    <source>
        <dbReference type="ARBA" id="ARBA00023125"/>
    </source>
</evidence>
<organism evidence="5 6">
    <name type="scientific">Candidatus Phocaeicola faecigallinarum</name>
    <dbReference type="NCBI Taxonomy" id="2838732"/>
    <lineage>
        <taxon>Bacteria</taxon>
        <taxon>Pseudomonadati</taxon>
        <taxon>Bacteroidota</taxon>
        <taxon>Bacteroidia</taxon>
        <taxon>Bacteroidales</taxon>
        <taxon>Bacteroidaceae</taxon>
        <taxon>Phocaeicola</taxon>
    </lineage>
</organism>
<dbReference type="PANTHER" id="PTHR30146">
    <property type="entry name" value="LACI-RELATED TRANSCRIPTIONAL REPRESSOR"/>
    <property type="match status" value="1"/>
</dbReference>
<evidence type="ECO:0000313" key="5">
    <source>
        <dbReference type="EMBL" id="MBU3838580.1"/>
    </source>
</evidence>
<name>A0A948TD97_9BACT</name>
<evidence type="ECO:0000313" key="6">
    <source>
        <dbReference type="Proteomes" id="UP000783796"/>
    </source>
</evidence>
<reference evidence="5" key="1">
    <citation type="journal article" date="2021" name="PeerJ">
        <title>Extensive microbial diversity within the chicken gut microbiome revealed by metagenomics and culture.</title>
        <authorList>
            <person name="Gilroy R."/>
            <person name="Ravi A."/>
            <person name="Getino M."/>
            <person name="Pursley I."/>
            <person name="Horton D.L."/>
            <person name="Alikhan N.F."/>
            <person name="Baker D."/>
            <person name="Gharbi K."/>
            <person name="Hall N."/>
            <person name="Watson M."/>
            <person name="Adriaenssens E.M."/>
            <person name="Foster-Nyarko E."/>
            <person name="Jarju S."/>
            <person name="Secka A."/>
            <person name="Antonio M."/>
            <person name="Oren A."/>
            <person name="Chaudhuri R.R."/>
            <person name="La Ragione R."/>
            <person name="Hildebrand F."/>
            <person name="Pallen M.J."/>
        </authorList>
    </citation>
    <scope>NUCLEOTIDE SEQUENCE</scope>
    <source>
        <strain evidence="5">G4-2901</strain>
    </source>
</reference>
<dbReference type="AlphaFoldDB" id="A0A948TD97"/>
<dbReference type="PROSITE" id="PS50932">
    <property type="entry name" value="HTH_LACI_2"/>
    <property type="match status" value="1"/>
</dbReference>
<dbReference type="GO" id="GO:0000976">
    <property type="term" value="F:transcription cis-regulatory region binding"/>
    <property type="evidence" value="ECO:0007669"/>
    <property type="project" value="TreeGrafter"/>
</dbReference>
<dbReference type="SUPFAM" id="SSF47413">
    <property type="entry name" value="lambda repressor-like DNA-binding domains"/>
    <property type="match status" value="1"/>
</dbReference>
<dbReference type="InterPro" id="IPR000843">
    <property type="entry name" value="HTH_LacI"/>
</dbReference>
<dbReference type="InterPro" id="IPR025997">
    <property type="entry name" value="SBP_2_dom"/>
</dbReference>
<dbReference type="Pfam" id="PF13407">
    <property type="entry name" value="Peripla_BP_4"/>
    <property type="match status" value="1"/>
</dbReference>
<feature type="domain" description="HTH lacI-type" evidence="4">
    <location>
        <begin position="9"/>
        <end position="63"/>
    </location>
</feature>
<sequence length="362" mass="41595">MIENKSERIRIKDIAIKAGVSVGTVDRVIHGRSGVSESSKKKVEEILKQMNYQPNMYASALASNKKYNLACILPTHTNEDYWIDVEAGMNHAISAYKDFNISLNISYYDQYESGAFAEAAKKMFETKPDGVIMAPSSEKETRPIALQLQERNTPFVFIDSNIKSLNPLSFYGQNSHSSGYFAARILSLMAEHNEPVVIFRLIYGGKLGSNQQQNREEGFREYIKKNCPEIKLYELNFYVKNPENNEKIMEEFFAEHPEINCGITFNSKAYIIGEYMQKINRKGFKLMGYDLLRRNVKCLKEGNIDFIIAQQPTEQGQSCIECLFEHLILKKEVKPYNYMPITLISKENIDFYLDAHVMTNNI</sequence>
<evidence type="ECO:0000256" key="1">
    <source>
        <dbReference type="ARBA" id="ARBA00023015"/>
    </source>
</evidence>
<dbReference type="Pfam" id="PF00356">
    <property type="entry name" value="LacI"/>
    <property type="match status" value="1"/>
</dbReference>
<keyword evidence="3" id="KW-0804">Transcription</keyword>
<dbReference type="Proteomes" id="UP000783796">
    <property type="component" value="Unassembled WGS sequence"/>
</dbReference>
<dbReference type="SUPFAM" id="SSF53822">
    <property type="entry name" value="Periplasmic binding protein-like I"/>
    <property type="match status" value="1"/>
</dbReference>
<reference evidence="5" key="2">
    <citation type="submission" date="2021-04" db="EMBL/GenBank/DDBJ databases">
        <authorList>
            <person name="Gilroy R."/>
        </authorList>
    </citation>
    <scope>NUCLEOTIDE SEQUENCE</scope>
    <source>
        <strain evidence="5">G4-2901</strain>
    </source>
</reference>
<comment type="caution">
    <text evidence="5">The sequence shown here is derived from an EMBL/GenBank/DDBJ whole genome shotgun (WGS) entry which is preliminary data.</text>
</comment>
<dbReference type="CDD" id="cd06307">
    <property type="entry name" value="PBP1_sugar_binding"/>
    <property type="match status" value="1"/>
</dbReference>
<dbReference type="InterPro" id="IPR028082">
    <property type="entry name" value="Peripla_BP_I"/>
</dbReference>
<dbReference type="PANTHER" id="PTHR30146:SF144">
    <property type="entry name" value="LACI-FAMILY TRANSCRIPTION REGULATOR"/>
    <property type="match status" value="1"/>
</dbReference>
<evidence type="ECO:0000259" key="4">
    <source>
        <dbReference type="PROSITE" id="PS50932"/>
    </source>
</evidence>
<dbReference type="EMBL" id="JAHLFW010000080">
    <property type="protein sequence ID" value="MBU3838580.1"/>
    <property type="molecule type" value="Genomic_DNA"/>
</dbReference>
<dbReference type="Gene3D" id="3.40.50.2300">
    <property type="match status" value="2"/>
</dbReference>
<dbReference type="CDD" id="cd01392">
    <property type="entry name" value="HTH_LacI"/>
    <property type="match status" value="1"/>
</dbReference>
<accession>A0A948TD97</accession>
<dbReference type="Gene3D" id="1.10.260.40">
    <property type="entry name" value="lambda repressor-like DNA-binding domains"/>
    <property type="match status" value="1"/>
</dbReference>
<keyword evidence="1" id="KW-0805">Transcription regulation</keyword>
<evidence type="ECO:0000256" key="3">
    <source>
        <dbReference type="ARBA" id="ARBA00023163"/>
    </source>
</evidence>
<dbReference type="PROSITE" id="PS00356">
    <property type="entry name" value="HTH_LACI_1"/>
    <property type="match status" value="1"/>
</dbReference>
<keyword evidence="2" id="KW-0238">DNA-binding</keyword>
<dbReference type="GO" id="GO:0003700">
    <property type="term" value="F:DNA-binding transcription factor activity"/>
    <property type="evidence" value="ECO:0007669"/>
    <property type="project" value="TreeGrafter"/>
</dbReference>
<proteinExistence type="predicted"/>
<dbReference type="SMART" id="SM00354">
    <property type="entry name" value="HTH_LACI"/>
    <property type="match status" value="1"/>
</dbReference>